<dbReference type="PROSITE" id="PS51918">
    <property type="entry name" value="RADICAL_SAM"/>
    <property type="match status" value="2"/>
</dbReference>
<dbReference type="Proteomes" id="UP000321805">
    <property type="component" value="Chromosome"/>
</dbReference>
<dbReference type="EC" id="2.5.1.147" evidence="7"/>
<dbReference type="InterPro" id="IPR034405">
    <property type="entry name" value="F420"/>
</dbReference>
<evidence type="ECO:0000256" key="10">
    <source>
        <dbReference type="ARBA" id="ARBA00022679"/>
    </source>
</evidence>
<dbReference type="OrthoDB" id="9802027at2"/>
<reference evidence="19 20" key="1">
    <citation type="journal article" date="2018" name="J. Microbiol.">
        <title>Baekduia soli gen. nov., sp. nov., a novel bacterium isolated from the soil of Baekdu Mountain and proposal of a novel family name, Baekduiaceae fam. nov.</title>
        <authorList>
            <person name="An D.S."/>
            <person name="Siddiqi M.Z."/>
            <person name="Kim K.H."/>
            <person name="Yu H.S."/>
            <person name="Im W.T."/>
        </authorList>
    </citation>
    <scope>NUCLEOTIDE SEQUENCE [LARGE SCALE GENOMIC DNA]</scope>
    <source>
        <strain evidence="19 20">BR7-21</strain>
    </source>
</reference>
<dbReference type="PANTHER" id="PTHR43076:SF1">
    <property type="entry name" value="LIPOYL SYNTHASE 2"/>
    <property type="match status" value="1"/>
</dbReference>
<comment type="function">
    <text evidence="2">Catalyzes the radical-mediated synthesis of 7,8-didemethyl-8-hydroxy-5-deazariboflavin (FO) from 5-amino-6-(D-ribitylamino)uracil and L-tyrosine.</text>
</comment>
<accession>A0A5B8U5A1</accession>
<comment type="cofactor">
    <cofactor evidence="1">
        <name>[4Fe-4S] cluster</name>
        <dbReference type="ChEBI" id="CHEBI:49883"/>
    </cofactor>
</comment>
<dbReference type="InterPro" id="IPR019940">
    <property type="entry name" value="CofH_family"/>
</dbReference>
<dbReference type="NCBIfam" id="NF004884">
    <property type="entry name" value="PRK06245.1"/>
    <property type="match status" value="1"/>
</dbReference>
<sequence length="744" mass="81585">MRRRVTFSRNVTLSLSRTCVSHCKYCAFQTHQPHLHTPDEVAALLDGAARRSVKELLVLTGDEPGHHPGVRARLAELGFEDFVAYVAWCCEQALERGLLPHTNLGALSRADLARLREVTASQGLMLESTRDDLVAHQGSPTKDPALRLQTIRDAGELKIPFTSGILVGIGETRQDRVDALAALAEVHAEHGHLQEVILQNFVPHRRYYGEEPADIATEAAERFWRTGLREAAVAGVPDWASPVSLEDLVELIATARELLPGVGIQVPPNLSEHWPELVAAGATDLGGLSSNGDHISPEHPFPSPHQVRKRLAADGVALTERLCVYGKYLDAEWVEQHVLDVVRTKYWSFIPRKGSGRQDAPFAINADLVGPATERARAGEALGVEELTAMFACTDPAAIEGMRQAADELRAELAGDTVTFVVNRNINVSNVCVVGCAFCGFGQGKRSPDAYEHGEEEFRDRVRQAIDYGASELCMQSGIHPDWDLDEYLKWLRVAKDEAARNGVQLHLHAYSPMEIAHMCDISGLPPAEVFAQLRDAGLGSTPGTAAEVLHDGVRERISPNKLPVARWVEIIEASHRAGLRSTSTVMFGHIEEPWELAEHMRVIRELQERTGGITEFVPLSFIPFMTLLGRTHGVEEISREENLKHTAVFRLALGRTIPNVQASWVKMGLDVATEALRWGVNDLGGTLMEENISRLAGSYHGVKLDPPQLIAAAHAAGRPAAERDTLYGIRERHPLPATSEAAA</sequence>
<evidence type="ECO:0000256" key="9">
    <source>
        <dbReference type="ARBA" id="ARBA00022485"/>
    </source>
</evidence>
<evidence type="ECO:0000313" key="19">
    <source>
        <dbReference type="EMBL" id="QEC48167.1"/>
    </source>
</evidence>
<dbReference type="SMART" id="SM00729">
    <property type="entry name" value="Elp3"/>
    <property type="match status" value="1"/>
</dbReference>
<keyword evidence="11" id="KW-0949">S-adenosyl-L-methionine</keyword>
<evidence type="ECO:0000256" key="2">
    <source>
        <dbReference type="ARBA" id="ARBA00003692"/>
    </source>
</evidence>
<feature type="domain" description="Radical SAM core" evidence="18">
    <location>
        <begin position="5"/>
        <end position="234"/>
    </location>
</feature>
<keyword evidence="13" id="KW-0408">Iron</keyword>
<evidence type="ECO:0000256" key="3">
    <source>
        <dbReference type="ARBA" id="ARBA00004712"/>
    </source>
</evidence>
<keyword evidence="9" id="KW-0004">4Fe-4S</keyword>
<evidence type="ECO:0000256" key="13">
    <source>
        <dbReference type="ARBA" id="ARBA00023004"/>
    </source>
</evidence>
<dbReference type="SUPFAM" id="SSF102114">
    <property type="entry name" value="Radical SAM enzymes"/>
    <property type="match status" value="2"/>
</dbReference>
<dbReference type="HAMAP" id="MF_01611">
    <property type="entry name" value="FO_synth_sub1"/>
    <property type="match status" value="1"/>
</dbReference>
<evidence type="ECO:0000256" key="7">
    <source>
        <dbReference type="ARBA" id="ARBA00012289"/>
    </source>
</evidence>
<keyword evidence="12" id="KW-0479">Metal-binding</keyword>
<evidence type="ECO:0000256" key="4">
    <source>
        <dbReference type="ARBA" id="ARBA00010051"/>
    </source>
</evidence>
<dbReference type="NCBIfam" id="TIGR03550">
    <property type="entry name" value="F420_cofG"/>
    <property type="match status" value="1"/>
</dbReference>
<evidence type="ECO:0000256" key="16">
    <source>
        <dbReference type="ARBA" id="ARBA00048468"/>
    </source>
</evidence>
<dbReference type="KEGG" id="bsol:FSW04_11700"/>
<evidence type="ECO:0000256" key="15">
    <source>
        <dbReference type="ARBA" id="ARBA00023239"/>
    </source>
</evidence>
<dbReference type="PANTHER" id="PTHR43076">
    <property type="entry name" value="FO SYNTHASE (COFH)"/>
    <property type="match status" value="1"/>
</dbReference>
<comment type="pathway">
    <text evidence="3">Cofactor biosynthesis; coenzyme F0 biosynthesis.</text>
</comment>
<dbReference type="Pfam" id="PF19288">
    <property type="entry name" value="CofH_C"/>
    <property type="match status" value="1"/>
</dbReference>
<dbReference type="GO" id="GO:0046872">
    <property type="term" value="F:metal ion binding"/>
    <property type="evidence" value="ECO:0007669"/>
    <property type="project" value="UniProtKB-KW"/>
</dbReference>
<dbReference type="Gene3D" id="3.20.20.70">
    <property type="entry name" value="Aldolase class I"/>
    <property type="match status" value="2"/>
</dbReference>
<comment type="similarity">
    <text evidence="5">In the N-terminal section; belongs to the radical SAM superfamily. CofG family.</text>
</comment>
<gene>
    <name evidence="19" type="primary">cofH</name>
    <name evidence="19" type="ORF">FSW04_11700</name>
</gene>
<comment type="catalytic activity">
    <reaction evidence="17">
        <text>5-amino-5-(4-hydroxybenzyl)-6-(D-ribitylimino)-5,6-dihydrouracil + S-adenosyl-L-methionine = 7,8-didemethyl-8-hydroxy-5-deazariboflavin + 5'-deoxyadenosine + L-methionine + NH4(+) + H(+)</text>
        <dbReference type="Rhea" id="RHEA:55204"/>
        <dbReference type="ChEBI" id="CHEBI:15378"/>
        <dbReference type="ChEBI" id="CHEBI:17319"/>
        <dbReference type="ChEBI" id="CHEBI:28938"/>
        <dbReference type="ChEBI" id="CHEBI:57844"/>
        <dbReference type="ChEBI" id="CHEBI:59789"/>
        <dbReference type="ChEBI" id="CHEBI:59904"/>
        <dbReference type="ChEBI" id="CHEBI:85936"/>
        <dbReference type="EC" id="4.3.1.32"/>
    </reaction>
</comment>
<evidence type="ECO:0000256" key="17">
    <source>
        <dbReference type="ARBA" id="ARBA00048974"/>
    </source>
</evidence>
<dbReference type="RefSeq" id="WP_146919406.1">
    <property type="nucleotide sequence ID" value="NZ_CP042430.1"/>
</dbReference>
<dbReference type="UniPathway" id="UPA00072"/>
<dbReference type="InterPro" id="IPR013785">
    <property type="entry name" value="Aldolase_TIM"/>
</dbReference>
<evidence type="ECO:0000256" key="6">
    <source>
        <dbReference type="ARBA" id="ARBA00012126"/>
    </source>
</evidence>
<dbReference type="GO" id="GO:0044689">
    <property type="term" value="F:7,8-didemethyl-8-hydroxy-5-deazariboflavin synthase activity"/>
    <property type="evidence" value="ECO:0007669"/>
    <property type="project" value="UniProtKB-EC"/>
</dbReference>
<dbReference type="InterPro" id="IPR007197">
    <property type="entry name" value="rSAM"/>
</dbReference>
<evidence type="ECO:0000256" key="12">
    <source>
        <dbReference type="ARBA" id="ARBA00022723"/>
    </source>
</evidence>
<dbReference type="SFLD" id="SFLDG01388">
    <property type="entry name" value="7_8-didemethyl-8-hydroxy-5-dea"/>
    <property type="match status" value="2"/>
</dbReference>
<dbReference type="EC" id="4.3.1.32" evidence="6"/>
<dbReference type="AlphaFoldDB" id="A0A5B8U5A1"/>
<keyword evidence="15" id="KW-0456">Lyase</keyword>
<evidence type="ECO:0000256" key="1">
    <source>
        <dbReference type="ARBA" id="ARBA00001966"/>
    </source>
</evidence>
<dbReference type="EMBL" id="CP042430">
    <property type="protein sequence ID" value="QEC48167.1"/>
    <property type="molecule type" value="Genomic_DNA"/>
</dbReference>
<evidence type="ECO:0000256" key="11">
    <source>
        <dbReference type="ARBA" id="ARBA00022691"/>
    </source>
</evidence>
<evidence type="ECO:0000256" key="5">
    <source>
        <dbReference type="ARBA" id="ARBA00010826"/>
    </source>
</evidence>
<dbReference type="CDD" id="cd01335">
    <property type="entry name" value="Radical_SAM"/>
    <property type="match status" value="2"/>
</dbReference>
<keyword evidence="10" id="KW-0808">Transferase</keyword>
<dbReference type="SFLD" id="SFLDG01064">
    <property type="entry name" value="F420__menaquinone_cofactor_bio"/>
    <property type="match status" value="2"/>
</dbReference>
<comment type="catalytic activity">
    <reaction evidence="16">
        <text>5-amino-6-(D-ribitylamino)uracil + L-tyrosine + S-adenosyl-L-methionine = 5-amino-5-(4-hydroxybenzyl)-6-(D-ribitylimino)-5,6-dihydrouracil + 2-iminoacetate + 5'-deoxyadenosine + L-methionine + H(+)</text>
        <dbReference type="Rhea" id="RHEA:55200"/>
        <dbReference type="ChEBI" id="CHEBI:15378"/>
        <dbReference type="ChEBI" id="CHEBI:15934"/>
        <dbReference type="ChEBI" id="CHEBI:17319"/>
        <dbReference type="ChEBI" id="CHEBI:57844"/>
        <dbReference type="ChEBI" id="CHEBI:58315"/>
        <dbReference type="ChEBI" id="CHEBI:59789"/>
        <dbReference type="ChEBI" id="CHEBI:77846"/>
        <dbReference type="ChEBI" id="CHEBI:85936"/>
        <dbReference type="EC" id="2.5.1.147"/>
    </reaction>
</comment>
<dbReference type="Pfam" id="PF04055">
    <property type="entry name" value="Radical_SAM"/>
    <property type="match status" value="2"/>
</dbReference>
<evidence type="ECO:0000259" key="18">
    <source>
        <dbReference type="PROSITE" id="PS51918"/>
    </source>
</evidence>
<organism evidence="19 20">
    <name type="scientific">Baekduia soli</name>
    <dbReference type="NCBI Taxonomy" id="496014"/>
    <lineage>
        <taxon>Bacteria</taxon>
        <taxon>Bacillati</taxon>
        <taxon>Actinomycetota</taxon>
        <taxon>Thermoleophilia</taxon>
        <taxon>Solirubrobacterales</taxon>
        <taxon>Baekduiaceae</taxon>
        <taxon>Baekduia</taxon>
    </lineage>
</organism>
<dbReference type="SFLD" id="SFLDF00294">
    <property type="entry name" value="7_8-didemethyl-8-hydroxy-5-dea"/>
    <property type="match status" value="1"/>
</dbReference>
<evidence type="ECO:0000256" key="8">
    <source>
        <dbReference type="ARBA" id="ARBA00022220"/>
    </source>
</evidence>
<dbReference type="NCBIfam" id="TIGR00423">
    <property type="entry name" value="CofH family radical SAM protein"/>
    <property type="match status" value="1"/>
</dbReference>
<proteinExistence type="inferred from homology"/>
<dbReference type="InterPro" id="IPR020050">
    <property type="entry name" value="FO_synthase_su2"/>
</dbReference>
<comment type="similarity">
    <text evidence="4">In the C-terminal section; belongs to the radical SAM superfamily. CofH family.</text>
</comment>
<dbReference type="GO" id="GO:0141093">
    <property type="term" value="F:5-amino-6-(D-ribitylamino)uracil--L-tyrosine 4-hydroxyphenyl transferase activity"/>
    <property type="evidence" value="ECO:0007669"/>
    <property type="project" value="UniProtKB-EC"/>
</dbReference>
<evidence type="ECO:0000256" key="14">
    <source>
        <dbReference type="ARBA" id="ARBA00023014"/>
    </source>
</evidence>
<dbReference type="GO" id="GO:0051539">
    <property type="term" value="F:4 iron, 4 sulfur cluster binding"/>
    <property type="evidence" value="ECO:0007669"/>
    <property type="project" value="UniProtKB-KW"/>
</dbReference>
<dbReference type="SFLD" id="SFLDG01389">
    <property type="entry name" value="menaquinone_synthsis_involved"/>
    <property type="match status" value="1"/>
</dbReference>
<keyword evidence="20" id="KW-1185">Reference proteome</keyword>
<dbReference type="SFLD" id="SFLDS00029">
    <property type="entry name" value="Radical_SAM"/>
    <property type="match status" value="2"/>
</dbReference>
<dbReference type="InterPro" id="IPR045567">
    <property type="entry name" value="CofH/MnqC-like_C"/>
</dbReference>
<evidence type="ECO:0000313" key="20">
    <source>
        <dbReference type="Proteomes" id="UP000321805"/>
    </source>
</evidence>
<dbReference type="InterPro" id="IPR058240">
    <property type="entry name" value="rSAM_sf"/>
</dbReference>
<dbReference type="InterPro" id="IPR019939">
    <property type="entry name" value="CofG_family"/>
</dbReference>
<feature type="domain" description="Radical SAM core" evidence="18">
    <location>
        <begin position="418"/>
        <end position="659"/>
    </location>
</feature>
<dbReference type="InterPro" id="IPR006638">
    <property type="entry name" value="Elp3/MiaA/NifB-like_rSAM"/>
</dbReference>
<protein>
    <recommendedName>
        <fullName evidence="8">FO synthase</fullName>
        <ecNumber evidence="7">2.5.1.147</ecNumber>
        <ecNumber evidence="6">4.3.1.32</ecNumber>
    </recommendedName>
</protein>
<keyword evidence="14" id="KW-0411">Iron-sulfur</keyword>
<dbReference type="NCBIfam" id="TIGR03551">
    <property type="entry name" value="F420_cofH"/>
    <property type="match status" value="1"/>
</dbReference>
<name>A0A5B8U5A1_9ACTN</name>